<feature type="compositionally biased region" description="Polar residues" evidence="1">
    <location>
        <begin position="357"/>
        <end position="375"/>
    </location>
</feature>
<name>A0A0B4H0Z8_METGA</name>
<dbReference type="HOGENOM" id="CLU_370912_0_0_1"/>
<dbReference type="EMBL" id="AZNH01000028">
    <property type="protein sequence ID" value="KID85657.1"/>
    <property type="molecule type" value="Genomic_DNA"/>
</dbReference>
<protein>
    <submittedName>
        <fullName evidence="2">Uncharacterized protein</fullName>
    </submittedName>
</protein>
<feature type="compositionally biased region" description="Polar residues" evidence="1">
    <location>
        <begin position="305"/>
        <end position="325"/>
    </location>
</feature>
<gene>
    <name evidence="2" type="ORF">MGU_07194</name>
</gene>
<feature type="compositionally biased region" description="Low complexity" evidence="1">
    <location>
        <begin position="326"/>
        <end position="336"/>
    </location>
</feature>
<organism evidence="2 3">
    <name type="scientific">Metarhizium guizhouense (strain ARSEF 977)</name>
    <dbReference type="NCBI Taxonomy" id="1276136"/>
    <lineage>
        <taxon>Eukaryota</taxon>
        <taxon>Fungi</taxon>
        <taxon>Dikarya</taxon>
        <taxon>Ascomycota</taxon>
        <taxon>Pezizomycotina</taxon>
        <taxon>Sordariomycetes</taxon>
        <taxon>Hypocreomycetidae</taxon>
        <taxon>Hypocreales</taxon>
        <taxon>Clavicipitaceae</taxon>
        <taxon>Metarhizium</taxon>
    </lineage>
</organism>
<evidence type="ECO:0000313" key="2">
    <source>
        <dbReference type="EMBL" id="KID85657.1"/>
    </source>
</evidence>
<dbReference type="AlphaFoldDB" id="A0A0B4H0Z8"/>
<accession>A0A0B4H0Z8</accession>
<evidence type="ECO:0000256" key="1">
    <source>
        <dbReference type="SAM" id="MobiDB-lite"/>
    </source>
</evidence>
<keyword evidence="3" id="KW-1185">Reference proteome</keyword>
<sequence length="750" mass="83955">MTSQDHGSLLNNQEDILAGLENNPASATYHAEDNINCFDYYTQHNVSQAQLSSDYTLSLPQHDRIRARLAQTQRLTDNLTQVFVNDANTIPYQHHGTQSAPSTIQPSHFQQFYDENNIGLPLQAAQEGPAVGESVIGNVEAPFDANLWQHNPTFGVSSNNEHESSNSHLNVLAAPFYPPSHAANWPTDSTEQNKTPEVTDGPLRNIERDAEYHPPSGDCSWLRASYLHYNNDNNNDGSIDEIITSSSYNNPLALSGFTSTSLYTQPYGDELATMPSSQQAFNAPYTQYIDNGVAFTGGMLYSPQPTTAPSQVSTSISGAGSQHEYSSSSLTAASSLRQTRSIPSRTAGWGPRRAPSLSRSISAQTSFSHESNGSGPSRRVHVCLSSLFCCRNNPYNELTAPGQCNRNEALETCDACKKKGLPCVKHFFSRDLKTRPEYQFGLFLINSALVPAMIKPRLTQNIDFTRNLYYLDYFSRYYNIRLQSAEAWCDLDLVACRQHWQQAKLDYNDPEDHCTVEDFVTNKHRWQDTMNCRALLLVPSSENSWDDPLKAFSRLDKLSGRVIYNLIDKSGSSSGARPLNLQDENEKSLYFIAMLSFERIRHYMELEAYHCLEQELVPGRVDENVRVVACLGVMLRSLRRRIAICKATQIWTYFQNGPLAKYLGSGSEASIEPPVIRQMKDFCFQLYTHFLCRFTKMNAVSRGAIGDGQHPIHPFTGTHIMEYLPTDASIHGFANWMAEGEVACGSPGWL</sequence>
<comment type="caution">
    <text evidence="2">The sequence shown here is derived from an EMBL/GenBank/DDBJ whole genome shotgun (WGS) entry which is preliminary data.</text>
</comment>
<dbReference type="OrthoDB" id="4941413at2759"/>
<feature type="region of interest" description="Disordered" evidence="1">
    <location>
        <begin position="180"/>
        <end position="212"/>
    </location>
</feature>
<dbReference type="Proteomes" id="UP000031192">
    <property type="component" value="Unassembled WGS sequence"/>
</dbReference>
<reference evidence="2 3" key="1">
    <citation type="journal article" date="2014" name="Proc. Natl. Acad. Sci. U.S.A.">
        <title>Trajectory and genomic determinants of fungal-pathogen speciation and host adaptation.</title>
        <authorList>
            <person name="Hu X."/>
            <person name="Xiao G."/>
            <person name="Zheng P."/>
            <person name="Shang Y."/>
            <person name="Su Y."/>
            <person name="Zhang X."/>
            <person name="Liu X."/>
            <person name="Zhan S."/>
            <person name="St Leger R.J."/>
            <person name="Wang C."/>
        </authorList>
    </citation>
    <scope>NUCLEOTIDE SEQUENCE [LARGE SCALE GENOMIC DNA]</scope>
    <source>
        <strain evidence="2 3">ARSEF 977</strain>
    </source>
</reference>
<proteinExistence type="predicted"/>
<evidence type="ECO:0000313" key="3">
    <source>
        <dbReference type="Proteomes" id="UP000031192"/>
    </source>
</evidence>
<feature type="compositionally biased region" description="Polar residues" evidence="1">
    <location>
        <begin position="186"/>
        <end position="196"/>
    </location>
</feature>
<feature type="region of interest" description="Disordered" evidence="1">
    <location>
        <begin position="305"/>
        <end position="376"/>
    </location>
</feature>